<dbReference type="EMBL" id="CAJNOU010004771">
    <property type="protein sequence ID" value="CAF1454568.1"/>
    <property type="molecule type" value="Genomic_DNA"/>
</dbReference>
<feature type="transmembrane region" description="Helical" evidence="1">
    <location>
        <begin position="391"/>
        <end position="409"/>
    </location>
</feature>
<dbReference type="Pfam" id="PF10551">
    <property type="entry name" value="MULE"/>
    <property type="match status" value="1"/>
</dbReference>
<keyword evidence="1" id="KW-1133">Transmembrane helix</keyword>
<sequence>MKTYNFRINQPKQGDQYFKNPHFEKYSNDAYTSAKVTTCSQKTRWLRGIVPHIQQFILRATSDRAKGEKRVGKISLSNTTVVTALEKIDVHELRGKVKQRAIDETTPIPRIYDEKCAKAMLSNAVIALLPSEREINSAVNNARHAVTPTIPTTQLFDLSDFYTKTLRNNDFLIADKFINRRQRIILFGSHEQLKMLFSAEVILMDGIFSACPKIFDQIYTIHCIKYKQSFPCVFGLLLNRHKNTYSFLFHELRYVALQMKLDFSPKIVMSDFESGLASAVKSEFTTAKHSSCFFHFTQAIYRNIQQLGLSSMYNDDCNVKSFCRKLMALALLSETVIEDAYDDLVGDLSPDMRTVINDLLEYFQRQWFLKVPISQWCVHGSYIRTNNNAEGIHFFLLFLISTLLYFSAFHSRFNRRVQIHHPNIWSFIKFLQAEESRFHHMYIQFSSGLSTRTQKVKTIAIQHRIENLTERYNDGLIHVMEYLDGLSLVIAKKKK</sequence>
<keyword evidence="1" id="KW-0472">Membrane</keyword>
<dbReference type="EMBL" id="CAJOBE010002497">
    <property type="protein sequence ID" value="CAF3826108.1"/>
    <property type="molecule type" value="Genomic_DNA"/>
</dbReference>
<dbReference type="PANTHER" id="PTHR47160">
    <property type="entry name" value="PUTATIVE-RELATED"/>
    <property type="match status" value="1"/>
</dbReference>
<organism evidence="4 5">
    <name type="scientific">Rotaria sordida</name>
    <dbReference type="NCBI Taxonomy" id="392033"/>
    <lineage>
        <taxon>Eukaryota</taxon>
        <taxon>Metazoa</taxon>
        <taxon>Spiralia</taxon>
        <taxon>Gnathifera</taxon>
        <taxon>Rotifera</taxon>
        <taxon>Eurotatoria</taxon>
        <taxon>Bdelloidea</taxon>
        <taxon>Philodinida</taxon>
        <taxon>Philodinidae</taxon>
        <taxon>Rotaria</taxon>
    </lineage>
</organism>
<evidence type="ECO:0000313" key="3">
    <source>
        <dbReference type="EMBL" id="CAF1454568.1"/>
    </source>
</evidence>
<proteinExistence type="predicted"/>
<name>A0A819D261_9BILA</name>
<dbReference type="InterPro" id="IPR018289">
    <property type="entry name" value="MULE_transposase_dom"/>
</dbReference>
<dbReference type="Proteomes" id="UP000663889">
    <property type="component" value="Unassembled WGS sequence"/>
</dbReference>
<evidence type="ECO:0000259" key="2">
    <source>
        <dbReference type="Pfam" id="PF10551"/>
    </source>
</evidence>
<accession>A0A819D261</accession>
<dbReference type="Proteomes" id="UP000663874">
    <property type="component" value="Unassembled WGS sequence"/>
</dbReference>
<gene>
    <name evidence="4" type="ORF">FNK824_LOCUS16461</name>
    <name evidence="3" type="ORF">SEV965_LOCUS33860</name>
</gene>
<protein>
    <recommendedName>
        <fullName evidence="2">MULE transposase domain-containing protein</fullName>
    </recommendedName>
</protein>
<dbReference type="PANTHER" id="PTHR47160:SF10">
    <property type="entry name" value="MULE TRANSPOSASE DOMAIN-CONTAINING PROTEIN"/>
    <property type="match status" value="1"/>
</dbReference>
<evidence type="ECO:0000313" key="4">
    <source>
        <dbReference type="EMBL" id="CAF3826108.1"/>
    </source>
</evidence>
<keyword evidence="1" id="KW-0812">Transmembrane</keyword>
<feature type="domain" description="MULE transposase" evidence="2">
    <location>
        <begin position="201"/>
        <end position="298"/>
    </location>
</feature>
<reference evidence="4" key="1">
    <citation type="submission" date="2021-02" db="EMBL/GenBank/DDBJ databases">
        <authorList>
            <person name="Nowell W R."/>
        </authorList>
    </citation>
    <scope>NUCLEOTIDE SEQUENCE</scope>
</reference>
<evidence type="ECO:0000256" key="1">
    <source>
        <dbReference type="SAM" id="Phobius"/>
    </source>
</evidence>
<comment type="caution">
    <text evidence="4">The sequence shown here is derived from an EMBL/GenBank/DDBJ whole genome shotgun (WGS) entry which is preliminary data.</text>
</comment>
<dbReference type="AlphaFoldDB" id="A0A819D261"/>
<evidence type="ECO:0000313" key="5">
    <source>
        <dbReference type="Proteomes" id="UP000663874"/>
    </source>
</evidence>